<evidence type="ECO:0000256" key="2">
    <source>
        <dbReference type="ARBA" id="ARBA00009423"/>
    </source>
</evidence>
<dbReference type="GO" id="GO:0007052">
    <property type="term" value="P:mitotic spindle organization"/>
    <property type="evidence" value="ECO:0007669"/>
    <property type="project" value="InterPro"/>
</dbReference>
<dbReference type="Proteomes" id="UP000565207">
    <property type="component" value="Unassembled WGS sequence"/>
</dbReference>
<dbReference type="GO" id="GO:0021987">
    <property type="term" value="P:cerebral cortex development"/>
    <property type="evidence" value="ECO:0007669"/>
    <property type="project" value="TreeGrafter"/>
</dbReference>
<comment type="subcellular location">
    <subcellularLocation>
        <location evidence="1">Cytoplasm</location>
        <location evidence="1">Cytoskeleton</location>
    </subcellularLocation>
</comment>
<protein>
    <submittedName>
        <fullName evidence="9">TACC3 protein</fullName>
    </submittedName>
</protein>
<feature type="domain" description="Transforming acidic coiled-coil-containing protein C-terminal" evidence="8">
    <location>
        <begin position="8"/>
        <end position="63"/>
    </location>
</feature>
<dbReference type="GO" id="GO:0005856">
    <property type="term" value="C:cytoskeleton"/>
    <property type="evidence" value="ECO:0007669"/>
    <property type="project" value="UniProtKB-SubCell"/>
</dbReference>
<dbReference type="GO" id="GO:0005737">
    <property type="term" value="C:cytoplasm"/>
    <property type="evidence" value="ECO:0007669"/>
    <property type="project" value="TreeGrafter"/>
</dbReference>
<dbReference type="Gene3D" id="1.20.5.1700">
    <property type="match status" value="1"/>
</dbReference>
<dbReference type="GO" id="GO:0007097">
    <property type="term" value="P:nuclear migration"/>
    <property type="evidence" value="ECO:0007669"/>
    <property type="project" value="TreeGrafter"/>
</dbReference>
<comment type="caution">
    <text evidence="9">The sequence shown here is derived from an EMBL/GenBank/DDBJ whole genome shotgun (WGS) entry which is preliminary data.</text>
</comment>
<evidence type="ECO:0000313" key="10">
    <source>
        <dbReference type="Proteomes" id="UP000565207"/>
    </source>
</evidence>
<keyword evidence="10" id="KW-1185">Reference proteome</keyword>
<evidence type="ECO:0000256" key="6">
    <source>
        <dbReference type="ARBA" id="ARBA00023212"/>
    </source>
</evidence>
<feature type="non-terminal residue" evidence="9">
    <location>
        <position position="1"/>
    </location>
</feature>
<keyword evidence="6" id="KW-0206">Cytoskeleton</keyword>
<proteinExistence type="inferred from homology"/>
<name>A0A7K6N6V1_PEDTO</name>
<evidence type="ECO:0000256" key="4">
    <source>
        <dbReference type="ARBA" id="ARBA00022553"/>
    </source>
</evidence>
<accession>A0A7K6N6V1</accession>
<dbReference type="InterPro" id="IPR007707">
    <property type="entry name" value="TACC_C"/>
</dbReference>
<reference evidence="9 10" key="1">
    <citation type="submission" date="2019-09" db="EMBL/GenBank/DDBJ databases">
        <title>Bird 10,000 Genomes (B10K) Project - Family phase.</title>
        <authorList>
            <person name="Zhang G."/>
        </authorList>
    </citation>
    <scope>NUCLEOTIDE SEQUENCE [LARGE SCALE GENOMIC DNA]</scope>
    <source>
        <strain evidence="9">B10K-DU-029-80</strain>
        <tissue evidence="9">Muscle</tissue>
    </source>
</reference>
<feature type="coiled-coil region" evidence="7">
    <location>
        <begin position="24"/>
        <end position="65"/>
    </location>
</feature>
<gene>
    <name evidence="9" type="primary">Tacc3_0</name>
    <name evidence="9" type="ORF">PEDTOR_R03430</name>
</gene>
<evidence type="ECO:0000259" key="8">
    <source>
        <dbReference type="Pfam" id="PF05010"/>
    </source>
</evidence>
<keyword evidence="3" id="KW-0963">Cytoplasm</keyword>
<evidence type="ECO:0000256" key="7">
    <source>
        <dbReference type="SAM" id="Coils"/>
    </source>
</evidence>
<feature type="non-terminal residue" evidence="9">
    <location>
        <position position="69"/>
    </location>
</feature>
<dbReference type="EMBL" id="VZRU01004532">
    <property type="protein sequence ID" value="NWW45017.1"/>
    <property type="molecule type" value="Genomic_DNA"/>
</dbReference>
<organism evidence="9 10">
    <name type="scientific">Pedionomus torquatus</name>
    <name type="common">Plains-wanderer</name>
    <dbReference type="NCBI Taxonomy" id="227192"/>
    <lineage>
        <taxon>Eukaryota</taxon>
        <taxon>Metazoa</taxon>
        <taxon>Chordata</taxon>
        <taxon>Craniata</taxon>
        <taxon>Vertebrata</taxon>
        <taxon>Euteleostomi</taxon>
        <taxon>Archelosauria</taxon>
        <taxon>Archosauria</taxon>
        <taxon>Dinosauria</taxon>
        <taxon>Saurischia</taxon>
        <taxon>Theropoda</taxon>
        <taxon>Coelurosauria</taxon>
        <taxon>Aves</taxon>
        <taxon>Neognathae</taxon>
        <taxon>Neoaves</taxon>
        <taxon>Charadriiformes</taxon>
        <taxon>Pedionomidae</taxon>
        <taxon>Pedionomus</taxon>
    </lineage>
</organism>
<dbReference type="InterPro" id="IPR039915">
    <property type="entry name" value="TACC"/>
</dbReference>
<dbReference type="FunFam" id="1.20.5.1700:FF:000001">
    <property type="entry name" value="Transforming acidic coiled-coil-containing protein 1 isoform 2"/>
    <property type="match status" value="1"/>
</dbReference>
<comment type="similarity">
    <text evidence="2">Belongs to the TACC family.</text>
</comment>
<evidence type="ECO:0000256" key="3">
    <source>
        <dbReference type="ARBA" id="ARBA00022490"/>
    </source>
</evidence>
<dbReference type="PANTHER" id="PTHR13924">
    <property type="entry name" value="TRANSFORMING ACIDIC COILED-COIL CONTAINING PROTEIN 1/2"/>
    <property type="match status" value="1"/>
</dbReference>
<evidence type="ECO:0000256" key="1">
    <source>
        <dbReference type="ARBA" id="ARBA00004245"/>
    </source>
</evidence>
<keyword evidence="5 7" id="KW-0175">Coiled coil</keyword>
<sequence>NTICFHFRANEEIAQVRSKSTSETAALQASLRKEQMRIQSLERTLEQKTKENDELTKICDDLILRMKKI</sequence>
<dbReference type="Pfam" id="PF05010">
    <property type="entry name" value="TACC_C"/>
    <property type="match status" value="1"/>
</dbReference>
<keyword evidence="4" id="KW-0597">Phosphoprotein</keyword>
<evidence type="ECO:0000256" key="5">
    <source>
        <dbReference type="ARBA" id="ARBA00023054"/>
    </source>
</evidence>
<evidence type="ECO:0000313" key="9">
    <source>
        <dbReference type="EMBL" id="NWW45017.1"/>
    </source>
</evidence>
<dbReference type="PANTHER" id="PTHR13924:SF4">
    <property type="entry name" value="TRANSFORMING ACIDIC COILED-COIL-CONTAINING PROTEIN 3"/>
    <property type="match status" value="1"/>
</dbReference>
<dbReference type="AlphaFoldDB" id="A0A7K6N6V1"/>